<dbReference type="GO" id="GO:0006511">
    <property type="term" value="P:ubiquitin-dependent protein catabolic process"/>
    <property type="evidence" value="ECO:0007669"/>
    <property type="project" value="TreeGrafter"/>
</dbReference>
<dbReference type="PROSITE" id="PS50096">
    <property type="entry name" value="IQ"/>
    <property type="match status" value="1"/>
</dbReference>
<dbReference type="OrthoDB" id="8068875at2759"/>
<dbReference type="RefSeq" id="XP_033459351.1">
    <property type="nucleotide sequence ID" value="XM_033605028.1"/>
</dbReference>
<evidence type="ECO:0000256" key="4">
    <source>
        <dbReference type="ARBA" id="ARBA00022786"/>
    </source>
</evidence>
<evidence type="ECO:0000313" key="9">
    <source>
        <dbReference type="RefSeq" id="XP_033459351.1"/>
    </source>
</evidence>
<dbReference type="InterPro" id="IPR044611">
    <property type="entry name" value="E3A/B/C-like"/>
</dbReference>
<reference evidence="9" key="2">
    <citation type="submission" date="2020-04" db="EMBL/GenBank/DDBJ databases">
        <authorList>
            <consortium name="NCBI Genome Project"/>
        </authorList>
    </citation>
    <scope>NUCLEOTIDE SEQUENCE</scope>
    <source>
        <strain evidence="9">CBS 342.82</strain>
    </source>
</reference>
<evidence type="ECO:0000259" key="7">
    <source>
        <dbReference type="PROSITE" id="PS50237"/>
    </source>
</evidence>
<dbReference type="GeneID" id="54362828"/>
<comment type="catalytic activity">
    <reaction evidence="1">
        <text>S-ubiquitinyl-[E2 ubiquitin-conjugating enzyme]-L-cysteine + [acceptor protein]-L-lysine = [E2 ubiquitin-conjugating enzyme]-L-cysteine + N(6)-ubiquitinyl-[acceptor protein]-L-lysine.</text>
        <dbReference type="EC" id="2.3.2.26"/>
    </reaction>
</comment>
<gene>
    <name evidence="9" type="ORF">K489DRAFT_381063</name>
</gene>
<dbReference type="GO" id="GO:0061630">
    <property type="term" value="F:ubiquitin protein ligase activity"/>
    <property type="evidence" value="ECO:0007669"/>
    <property type="project" value="UniProtKB-EC"/>
</dbReference>
<feature type="domain" description="HECT" evidence="7">
    <location>
        <begin position="747"/>
        <end position="1129"/>
    </location>
</feature>
<organism evidence="9">
    <name type="scientific">Dissoconium aciculare CBS 342.82</name>
    <dbReference type="NCBI Taxonomy" id="1314786"/>
    <lineage>
        <taxon>Eukaryota</taxon>
        <taxon>Fungi</taxon>
        <taxon>Dikarya</taxon>
        <taxon>Ascomycota</taxon>
        <taxon>Pezizomycotina</taxon>
        <taxon>Dothideomycetes</taxon>
        <taxon>Dothideomycetidae</taxon>
        <taxon>Mycosphaerellales</taxon>
        <taxon>Dissoconiaceae</taxon>
        <taxon>Dissoconium</taxon>
    </lineage>
</organism>
<feature type="region of interest" description="Disordered" evidence="6">
    <location>
        <begin position="594"/>
        <end position="652"/>
    </location>
</feature>
<dbReference type="CDD" id="cd00078">
    <property type="entry name" value="HECTc"/>
    <property type="match status" value="1"/>
</dbReference>
<dbReference type="InterPro" id="IPR000569">
    <property type="entry name" value="HECT_dom"/>
</dbReference>
<feature type="active site" description="Glycyl thioester intermediate" evidence="5">
    <location>
        <position position="1097"/>
    </location>
</feature>
<keyword evidence="4 5" id="KW-0833">Ubl conjugation pathway</keyword>
<protein>
    <recommendedName>
        <fullName evidence="2">HECT-type E3 ubiquitin transferase</fullName>
        <ecNumber evidence="2">2.3.2.26</ecNumber>
    </recommendedName>
</protein>
<feature type="compositionally biased region" description="Acidic residues" evidence="6">
    <location>
        <begin position="602"/>
        <end position="618"/>
    </location>
</feature>
<evidence type="ECO:0000313" key="8">
    <source>
        <dbReference type="Proteomes" id="UP000504637"/>
    </source>
</evidence>
<dbReference type="CDD" id="cd23767">
    <property type="entry name" value="IQCD"/>
    <property type="match status" value="1"/>
</dbReference>
<dbReference type="Gene3D" id="3.30.2410.10">
    <property type="entry name" value="Hect, E3 ligase catalytic domain"/>
    <property type="match status" value="1"/>
</dbReference>
<sequence length="1129" mass="126711">MYQTFSGNGRRPRQVNLSGKSSNPFASSINSGAQQAVASAQQDRILRQQRRERIQASSRIQRTWRGHQSRRRTFGLWRDIWDRKEEQENGAYPTEEQSLQQLRRLLLFYNPGHESKDVERLIWYGTRQSTTQIALGPESPWPAAYRSLQAACLAALKVSRDNDSDRTLLCILAYAAQHVRFTGADALEYYLTLTGLLEKNLPLDPLQGAILAPLEGSGDAYAGLSILLSRPLDTEMLSLLKSSIDALELSRALLGAVSLDKMDVHARLWLLGNMIYVTGRSSDVKFTSIIARLLGSLADDVDFEGQPIKVDNSIFGREIADLTTGIPLNTYLHENISALVDQQSVRNLIVNESTKGDGSFAQVLASYALTLLRCFPRKADDIRMWLYRGPSSSTGVPATQYLWSIAKDSGVFTSIATTTKNVMPLLKSTSPAANLKDDWTVILVFMELYTFILKILDDEEFMGSNADGKQKNPVAVSDIVSLVTFLKNLGFTLYFNADELNETGSTSALDVAKHGLGHHFRNSRPSVVVQVDIKPLVVASIPGLTIVYLKGLVTGLLRALYERDSRRQFLPKDHWLMTDRFDMQSFIPGVVSEEEKRHMVQEQEDNEDNGDSDDDSDLFDDHANNGRPHDSRARALRNQDARERAQRKASRKRYLESVAPRLEILQNMPFFIPFNMRVQIFRQFVTLDQEKRRNGFVDPDMWRQSMLMQTPIGTAPQDMLAKHHATIKREQEFQDAYHSFYDLGAALKEPIMITFVDAFGMPEAGIDGGGVTKEFLTSVITQAFNQTSETAEKYFVENDKHLLYPNPVAMEEINLRFSQQVGANPRGSAEAPTTAREMQRELLKQYDFLGRVIGKCLYEGILMDVTFAGFFLKKWALTGGTGSASMESGYRASINDLRELDEDLYRGLLALKNAENAEDVGVVFAVDDTVGPPGKQRVIQTELIDRGADIAVTNENRLAYINYLSRYKLQRQSWRQTNAFLRGLSMMIQPSWLSMFNQTELQTLIGGASAGIDVEDLRRNTAYGGTYVIGDDGLEHPSVQMFWRVMHDIADEDRRKVLKFVTSTPRGPLLGFSHLKPLFSIRDSGSDENRFPTTSTCVNLLKLPVYKSESTLRAKLLAAINSGAGFDLS</sequence>
<accession>A0A6J3M2U7</accession>
<keyword evidence="3" id="KW-0808">Transferase</keyword>
<keyword evidence="8" id="KW-1185">Reference proteome</keyword>
<dbReference type="Pfam" id="PF00632">
    <property type="entry name" value="HECT"/>
    <property type="match status" value="1"/>
</dbReference>
<dbReference type="FunFam" id="3.30.2410.10:FF:000011">
    <property type="entry name" value="Putative Ubiquitin-protein ligase E3C"/>
    <property type="match status" value="1"/>
</dbReference>
<reference evidence="9" key="1">
    <citation type="submission" date="2020-01" db="EMBL/GenBank/DDBJ databases">
        <authorList>
            <consortium name="DOE Joint Genome Institute"/>
            <person name="Haridas S."/>
            <person name="Albert R."/>
            <person name="Binder M."/>
            <person name="Bloem J."/>
            <person name="Labutti K."/>
            <person name="Salamov A."/>
            <person name="Andreopoulos B."/>
            <person name="Baker S.E."/>
            <person name="Barry K."/>
            <person name="Bills G."/>
            <person name="Bluhm B.H."/>
            <person name="Cannon C."/>
            <person name="Castanera R."/>
            <person name="Culley D.E."/>
            <person name="Daum C."/>
            <person name="Ezra D."/>
            <person name="Gonzalez J.B."/>
            <person name="Henrissat B."/>
            <person name="Kuo A."/>
            <person name="Liang C."/>
            <person name="Lipzen A."/>
            <person name="Lutzoni F."/>
            <person name="Magnuson J."/>
            <person name="Mondo S."/>
            <person name="Nolan M."/>
            <person name="Ohm R."/>
            <person name="Pangilinan J."/>
            <person name="Park H.-J."/>
            <person name="Ramirez L."/>
            <person name="Alfaro M."/>
            <person name="Sun H."/>
            <person name="Tritt A."/>
            <person name="Yoshinaga Y."/>
            <person name="Zwiers L.-H."/>
            <person name="Turgeon B.G."/>
            <person name="Goodwin S.B."/>
            <person name="Spatafora J.W."/>
            <person name="Crous P.W."/>
            <person name="Grigoriev I.V."/>
        </authorList>
    </citation>
    <scope>NUCLEOTIDE SEQUENCE</scope>
    <source>
        <strain evidence="9">CBS 342.82</strain>
    </source>
</reference>
<dbReference type="PANTHER" id="PTHR45700">
    <property type="entry name" value="UBIQUITIN-PROTEIN LIGASE E3C"/>
    <property type="match status" value="1"/>
</dbReference>
<reference evidence="9" key="3">
    <citation type="submission" date="2025-08" db="UniProtKB">
        <authorList>
            <consortium name="RefSeq"/>
        </authorList>
    </citation>
    <scope>IDENTIFICATION</scope>
    <source>
        <strain evidence="9">CBS 342.82</strain>
    </source>
</reference>
<feature type="compositionally biased region" description="Polar residues" evidence="6">
    <location>
        <begin position="15"/>
        <end position="32"/>
    </location>
</feature>
<dbReference type="SUPFAM" id="SSF56204">
    <property type="entry name" value="Hect, E3 ligase catalytic domain"/>
    <property type="match status" value="1"/>
</dbReference>
<dbReference type="EC" id="2.3.2.26" evidence="2"/>
<dbReference type="Gene3D" id="3.30.2160.10">
    <property type="entry name" value="Hect, E3 ligase catalytic domain"/>
    <property type="match status" value="1"/>
</dbReference>
<name>A0A6J3M2U7_9PEZI</name>
<dbReference type="GO" id="GO:0000209">
    <property type="term" value="P:protein polyubiquitination"/>
    <property type="evidence" value="ECO:0007669"/>
    <property type="project" value="InterPro"/>
</dbReference>
<dbReference type="SMART" id="SM00119">
    <property type="entry name" value="HECTc"/>
    <property type="match status" value="1"/>
</dbReference>
<dbReference type="AlphaFoldDB" id="A0A6J3M2U7"/>
<feature type="region of interest" description="Disordered" evidence="6">
    <location>
        <begin position="1"/>
        <end position="45"/>
    </location>
</feature>
<proteinExistence type="predicted"/>
<evidence type="ECO:0000256" key="5">
    <source>
        <dbReference type="PROSITE-ProRule" id="PRU00104"/>
    </source>
</evidence>
<dbReference type="Proteomes" id="UP000504637">
    <property type="component" value="Unplaced"/>
</dbReference>
<evidence type="ECO:0000256" key="2">
    <source>
        <dbReference type="ARBA" id="ARBA00012485"/>
    </source>
</evidence>
<evidence type="ECO:0000256" key="1">
    <source>
        <dbReference type="ARBA" id="ARBA00000885"/>
    </source>
</evidence>
<feature type="compositionally biased region" description="Basic and acidic residues" evidence="6">
    <location>
        <begin position="619"/>
        <end position="646"/>
    </location>
</feature>
<evidence type="ECO:0000256" key="3">
    <source>
        <dbReference type="ARBA" id="ARBA00022679"/>
    </source>
</evidence>
<feature type="compositionally biased region" description="Low complexity" evidence="6">
    <location>
        <begin position="33"/>
        <end position="43"/>
    </location>
</feature>
<evidence type="ECO:0000256" key="6">
    <source>
        <dbReference type="SAM" id="MobiDB-lite"/>
    </source>
</evidence>
<dbReference type="InterPro" id="IPR035983">
    <property type="entry name" value="Hect_E3_ubiquitin_ligase"/>
</dbReference>
<dbReference type="PROSITE" id="PS50237">
    <property type="entry name" value="HECT"/>
    <property type="match status" value="1"/>
</dbReference>
<dbReference type="PANTHER" id="PTHR45700:SF2">
    <property type="entry name" value="UBIQUITIN-PROTEIN LIGASE E3C"/>
    <property type="match status" value="1"/>
</dbReference>
<dbReference type="Gene3D" id="3.90.1750.10">
    <property type="entry name" value="Hect, E3 ligase catalytic domains"/>
    <property type="match status" value="1"/>
</dbReference>